<organism evidence="1 2">
    <name type="scientific">Portunus trituberculatus</name>
    <name type="common">Swimming crab</name>
    <name type="synonym">Neptunus trituberculatus</name>
    <dbReference type="NCBI Taxonomy" id="210409"/>
    <lineage>
        <taxon>Eukaryota</taxon>
        <taxon>Metazoa</taxon>
        <taxon>Ecdysozoa</taxon>
        <taxon>Arthropoda</taxon>
        <taxon>Crustacea</taxon>
        <taxon>Multicrustacea</taxon>
        <taxon>Malacostraca</taxon>
        <taxon>Eumalacostraca</taxon>
        <taxon>Eucarida</taxon>
        <taxon>Decapoda</taxon>
        <taxon>Pleocyemata</taxon>
        <taxon>Brachyura</taxon>
        <taxon>Eubrachyura</taxon>
        <taxon>Portunoidea</taxon>
        <taxon>Portunidae</taxon>
        <taxon>Portuninae</taxon>
        <taxon>Portunus</taxon>
    </lineage>
</organism>
<dbReference type="AlphaFoldDB" id="A0A5B7GM52"/>
<reference evidence="1 2" key="1">
    <citation type="submission" date="2019-05" db="EMBL/GenBank/DDBJ databases">
        <title>Another draft genome of Portunus trituberculatus and its Hox gene families provides insights of decapod evolution.</title>
        <authorList>
            <person name="Jeong J.-H."/>
            <person name="Song I."/>
            <person name="Kim S."/>
            <person name="Choi T."/>
            <person name="Kim D."/>
            <person name="Ryu S."/>
            <person name="Kim W."/>
        </authorList>
    </citation>
    <scope>NUCLEOTIDE SEQUENCE [LARGE SCALE GENOMIC DNA]</scope>
    <source>
        <tissue evidence="1">Muscle</tissue>
    </source>
</reference>
<sequence length="59" mass="5996">MAVISAREPHVPALDRGVLGGSEASCLCKPSLLWPGRVVGRGASLGNSRPPPLLTACSS</sequence>
<dbReference type="EMBL" id="VSRR010015376">
    <property type="protein sequence ID" value="MPC58108.1"/>
    <property type="molecule type" value="Genomic_DNA"/>
</dbReference>
<gene>
    <name evidence="1" type="ORF">E2C01_052103</name>
</gene>
<name>A0A5B7GM52_PORTR</name>
<keyword evidence="2" id="KW-1185">Reference proteome</keyword>
<evidence type="ECO:0000313" key="2">
    <source>
        <dbReference type="Proteomes" id="UP000324222"/>
    </source>
</evidence>
<evidence type="ECO:0000313" key="1">
    <source>
        <dbReference type="EMBL" id="MPC58108.1"/>
    </source>
</evidence>
<comment type="caution">
    <text evidence="1">The sequence shown here is derived from an EMBL/GenBank/DDBJ whole genome shotgun (WGS) entry which is preliminary data.</text>
</comment>
<protein>
    <submittedName>
        <fullName evidence="1">Uncharacterized protein</fullName>
    </submittedName>
</protein>
<proteinExistence type="predicted"/>
<accession>A0A5B7GM52</accession>
<dbReference type="Proteomes" id="UP000324222">
    <property type="component" value="Unassembled WGS sequence"/>
</dbReference>